<organism evidence="1 2">
    <name type="scientific">Araneus ventricosus</name>
    <name type="common">Orbweaver spider</name>
    <name type="synonym">Epeira ventricosa</name>
    <dbReference type="NCBI Taxonomy" id="182803"/>
    <lineage>
        <taxon>Eukaryota</taxon>
        <taxon>Metazoa</taxon>
        <taxon>Ecdysozoa</taxon>
        <taxon>Arthropoda</taxon>
        <taxon>Chelicerata</taxon>
        <taxon>Arachnida</taxon>
        <taxon>Araneae</taxon>
        <taxon>Araneomorphae</taxon>
        <taxon>Entelegynae</taxon>
        <taxon>Araneoidea</taxon>
        <taxon>Araneidae</taxon>
        <taxon>Araneus</taxon>
    </lineage>
</organism>
<protein>
    <submittedName>
        <fullName evidence="1">Uncharacterized protein</fullName>
    </submittedName>
</protein>
<reference evidence="1 2" key="1">
    <citation type="journal article" date="2019" name="Sci. Rep.">
        <title>Orb-weaving spider Araneus ventricosus genome elucidates the spidroin gene catalogue.</title>
        <authorList>
            <person name="Kono N."/>
            <person name="Nakamura H."/>
            <person name="Ohtoshi R."/>
            <person name="Moran D.A.P."/>
            <person name="Shinohara A."/>
            <person name="Yoshida Y."/>
            <person name="Fujiwara M."/>
            <person name="Mori M."/>
            <person name="Tomita M."/>
            <person name="Arakawa K."/>
        </authorList>
    </citation>
    <scope>NUCLEOTIDE SEQUENCE [LARGE SCALE GENOMIC DNA]</scope>
</reference>
<comment type="caution">
    <text evidence="1">The sequence shown here is derived from an EMBL/GenBank/DDBJ whole genome shotgun (WGS) entry which is preliminary data.</text>
</comment>
<name>A0A4Y2S5N0_ARAVE</name>
<evidence type="ECO:0000313" key="1">
    <source>
        <dbReference type="EMBL" id="GBN83307.1"/>
    </source>
</evidence>
<dbReference type="Proteomes" id="UP000499080">
    <property type="component" value="Unassembled WGS sequence"/>
</dbReference>
<keyword evidence="2" id="KW-1185">Reference proteome</keyword>
<proteinExistence type="predicted"/>
<sequence length="82" mass="9358">MMWCGSFEREFHLSCPSVHMNTEGRSGLVVRLRIRVPGSKPDSTEDPPCMWPCFTLNHMYEAKRPPASVLRKLGERSVVLVI</sequence>
<dbReference type="AlphaFoldDB" id="A0A4Y2S5N0"/>
<dbReference type="EMBL" id="BGPR01149984">
    <property type="protein sequence ID" value="GBN83307.1"/>
    <property type="molecule type" value="Genomic_DNA"/>
</dbReference>
<evidence type="ECO:0000313" key="2">
    <source>
        <dbReference type="Proteomes" id="UP000499080"/>
    </source>
</evidence>
<accession>A0A4Y2S5N0</accession>
<gene>
    <name evidence="1" type="ORF">AVEN_63657_1</name>
</gene>